<keyword evidence="2" id="KW-1185">Reference proteome</keyword>
<proteinExistence type="predicted"/>
<evidence type="ECO:0000313" key="1">
    <source>
        <dbReference type="EMBL" id="KAK3704425.1"/>
    </source>
</evidence>
<dbReference type="EMBL" id="JAUTXU010000139">
    <property type="protein sequence ID" value="KAK3704425.1"/>
    <property type="molecule type" value="Genomic_DNA"/>
</dbReference>
<evidence type="ECO:0000313" key="2">
    <source>
        <dbReference type="Proteomes" id="UP001281147"/>
    </source>
</evidence>
<organism evidence="1 2">
    <name type="scientific">Vermiconidia calcicola</name>
    <dbReference type="NCBI Taxonomy" id="1690605"/>
    <lineage>
        <taxon>Eukaryota</taxon>
        <taxon>Fungi</taxon>
        <taxon>Dikarya</taxon>
        <taxon>Ascomycota</taxon>
        <taxon>Pezizomycotina</taxon>
        <taxon>Dothideomycetes</taxon>
        <taxon>Dothideomycetidae</taxon>
        <taxon>Mycosphaerellales</taxon>
        <taxon>Extremaceae</taxon>
        <taxon>Vermiconidia</taxon>
    </lineage>
</organism>
<reference evidence="1" key="1">
    <citation type="submission" date="2023-07" db="EMBL/GenBank/DDBJ databases">
        <title>Black Yeasts Isolated from many extreme environments.</title>
        <authorList>
            <person name="Coleine C."/>
            <person name="Stajich J.E."/>
            <person name="Selbmann L."/>
        </authorList>
    </citation>
    <scope>NUCLEOTIDE SEQUENCE</scope>
    <source>
        <strain evidence="1">CCFEE 5714</strain>
    </source>
</reference>
<accession>A0ACC3MWH0</accession>
<protein>
    <submittedName>
        <fullName evidence="1">Uncharacterized protein</fullName>
    </submittedName>
</protein>
<dbReference type="Proteomes" id="UP001281147">
    <property type="component" value="Unassembled WGS sequence"/>
</dbReference>
<comment type="caution">
    <text evidence="1">The sequence shown here is derived from an EMBL/GenBank/DDBJ whole genome shotgun (WGS) entry which is preliminary data.</text>
</comment>
<gene>
    <name evidence="1" type="ORF">LTR37_013848</name>
</gene>
<name>A0ACC3MWH0_9PEZI</name>
<sequence>MAHATLDDHGGQNTSYTANNRKASQQESSTVLSHEGIGDSCQSIAEDPEINLAQEHGYIGIRHMFETPEEGGEAEDIDNEWIHGGEGLEGHQIEMPGFGYINLTTIFTTLARHENCTCHQGRLSDGAPSSNVDTQMLSGMHTPTSLHVELSSGDNSMESSMVLSTRSASPTAYLTSLGSHFTTAPLWLTPEAMITRDMNTSLHYPLEVSISEEDHSEYDMWISTAT</sequence>